<evidence type="ECO:0000313" key="3">
    <source>
        <dbReference type="Proteomes" id="UP000585437"/>
    </source>
</evidence>
<dbReference type="PANTHER" id="PTHR14136">
    <property type="entry name" value="BTB_POZ DOMAIN-CONTAINING PROTEIN KCTD9"/>
    <property type="match status" value="1"/>
</dbReference>
<keyword evidence="3" id="KW-1185">Reference proteome</keyword>
<accession>A0A7X0MSD0</accession>
<organism evidence="2 3">
    <name type="scientific">Rhizobium soli</name>
    <dbReference type="NCBI Taxonomy" id="424798"/>
    <lineage>
        <taxon>Bacteria</taxon>
        <taxon>Pseudomonadati</taxon>
        <taxon>Pseudomonadota</taxon>
        <taxon>Alphaproteobacteria</taxon>
        <taxon>Hyphomicrobiales</taxon>
        <taxon>Rhizobiaceae</taxon>
        <taxon>Rhizobium/Agrobacterium group</taxon>
        <taxon>Rhizobium</taxon>
    </lineage>
</organism>
<dbReference type="PANTHER" id="PTHR14136:SF17">
    <property type="entry name" value="BTB_POZ DOMAIN-CONTAINING PROTEIN KCTD9"/>
    <property type="match status" value="1"/>
</dbReference>
<feature type="chain" id="PRO_5031037636" evidence="1">
    <location>
        <begin position="29"/>
        <end position="237"/>
    </location>
</feature>
<comment type="caution">
    <text evidence="2">The sequence shown here is derived from an EMBL/GenBank/DDBJ whole genome shotgun (WGS) entry which is preliminary data.</text>
</comment>
<dbReference type="AlphaFoldDB" id="A0A7X0MSD0"/>
<keyword evidence="1" id="KW-0732">Signal</keyword>
<feature type="signal peptide" evidence="1">
    <location>
        <begin position="1"/>
        <end position="28"/>
    </location>
</feature>
<dbReference type="Proteomes" id="UP000585437">
    <property type="component" value="Unassembled WGS sequence"/>
</dbReference>
<protein>
    <submittedName>
        <fullName evidence="2">Uncharacterized protein YjbI with pentapeptide repeats</fullName>
    </submittedName>
</protein>
<evidence type="ECO:0000256" key="1">
    <source>
        <dbReference type="SAM" id="SignalP"/>
    </source>
</evidence>
<dbReference type="EMBL" id="JACHBU010000005">
    <property type="protein sequence ID" value="MBB6509569.1"/>
    <property type="molecule type" value="Genomic_DNA"/>
</dbReference>
<dbReference type="RefSeq" id="WP_082476302.1">
    <property type="nucleotide sequence ID" value="NZ_JACHBU010000005.1"/>
</dbReference>
<proteinExistence type="predicted"/>
<dbReference type="SUPFAM" id="SSF141571">
    <property type="entry name" value="Pentapeptide repeat-like"/>
    <property type="match status" value="1"/>
</dbReference>
<dbReference type="InterPro" id="IPR051082">
    <property type="entry name" value="Pentapeptide-BTB/POZ_domain"/>
</dbReference>
<evidence type="ECO:0000313" key="2">
    <source>
        <dbReference type="EMBL" id="MBB6509569.1"/>
    </source>
</evidence>
<reference evidence="2 3" key="1">
    <citation type="submission" date="2020-08" db="EMBL/GenBank/DDBJ databases">
        <title>The Agave Microbiome: Exploring the role of microbial communities in plant adaptations to desert environments.</title>
        <authorList>
            <person name="Partida-Martinez L.P."/>
        </authorList>
    </citation>
    <scope>NUCLEOTIDE SEQUENCE [LARGE SCALE GENOMIC DNA]</scope>
    <source>
        <strain evidence="2 3">AS3.12</strain>
    </source>
</reference>
<name>A0A7X0MSD0_9HYPH</name>
<dbReference type="Pfam" id="PF00805">
    <property type="entry name" value="Pentapeptide"/>
    <property type="match status" value="2"/>
</dbReference>
<dbReference type="Gene3D" id="2.160.20.80">
    <property type="entry name" value="E3 ubiquitin-protein ligase SopA"/>
    <property type="match status" value="1"/>
</dbReference>
<dbReference type="InterPro" id="IPR001646">
    <property type="entry name" value="5peptide_repeat"/>
</dbReference>
<gene>
    <name evidence="2" type="ORF">F4695_002937</name>
</gene>
<sequence length="237" mass="25534">MSSIGTILSVAILTGAAALTLAPTTVSAQECRTDPYPGINWSSCAKRNLMLSGSDFSKGSLAEADLSFTDLRDSNFAGTNLTKAKLIRTWMAGSNAEGANFSKVEAYRSDFQKVRANDANFTSAELERSNFSKAELNNARFEKAELGRSNFDGAVLTGASFAFANLARADLTKAEFKGPLNFQSAFFFLTRIEGVDLSSSIGLDQHQLNVACGDRRTKLPAGLTLPESWPCGDREMD</sequence>